<comment type="caution">
    <text evidence="4">The sequence shown here is derived from an EMBL/GenBank/DDBJ whole genome shotgun (WGS) entry which is preliminary data.</text>
</comment>
<sequence length="244" mass="27279">MRKAILPLVIMLAGCTGADSPPPDKDPASDGNQQTEMKNSNEKITKQDSESKVTLDAPHISQLPELERGCEVTSLAMLLQHAGKDVGKMELSKEIDRVPFERDGQKGHPSEGFVGNMKTMEEPGLGVYHGPVAELGEKYLPGKILDLTGKGFKEVEKHIQDGRPVWVLVPSTFAVVPEKHWETWNTKKGKERITYKWHSVLVTGFDEDHVYVNDPLEGKNEKLSKKDFVAGWEQFGRQAITYKE</sequence>
<evidence type="ECO:0000256" key="2">
    <source>
        <dbReference type="SAM" id="SignalP"/>
    </source>
</evidence>
<dbReference type="Pfam" id="PF13529">
    <property type="entry name" value="Peptidase_C39_2"/>
    <property type="match status" value="1"/>
</dbReference>
<dbReference type="Gene3D" id="3.90.70.10">
    <property type="entry name" value="Cysteine proteinases"/>
    <property type="match status" value="1"/>
</dbReference>
<feature type="signal peptide" evidence="2">
    <location>
        <begin position="1"/>
        <end position="18"/>
    </location>
</feature>
<dbReference type="InterPro" id="IPR039563">
    <property type="entry name" value="Peptidase_C39_single_dom"/>
</dbReference>
<dbReference type="AlphaFoldDB" id="A0A846TM67"/>
<gene>
    <name evidence="4" type="ORF">GWK17_21620</name>
</gene>
<feature type="domain" description="Peptidase C39-like" evidence="3">
    <location>
        <begin position="55"/>
        <end position="215"/>
    </location>
</feature>
<feature type="chain" id="PRO_5032453222" description="Peptidase C39-like domain-containing protein" evidence="2">
    <location>
        <begin position="19"/>
        <end position="244"/>
    </location>
</feature>
<dbReference type="EMBL" id="JAAVUM010000025">
    <property type="protein sequence ID" value="NKE08040.1"/>
    <property type="molecule type" value="Genomic_DNA"/>
</dbReference>
<dbReference type="CDD" id="cd02549">
    <property type="entry name" value="Peptidase_C39A"/>
    <property type="match status" value="1"/>
</dbReference>
<feature type="compositionally biased region" description="Basic and acidic residues" evidence="1">
    <location>
        <begin position="39"/>
        <end position="53"/>
    </location>
</feature>
<protein>
    <recommendedName>
        <fullName evidence="3">Peptidase C39-like domain-containing protein</fullName>
    </recommendedName>
</protein>
<dbReference type="RefSeq" id="WP_167834394.1">
    <property type="nucleotide sequence ID" value="NZ_JAAVUM010000025.1"/>
</dbReference>
<evidence type="ECO:0000256" key="1">
    <source>
        <dbReference type="SAM" id="MobiDB-lite"/>
    </source>
</evidence>
<dbReference type="InterPro" id="IPR039564">
    <property type="entry name" value="Peptidase_C39-like"/>
</dbReference>
<evidence type="ECO:0000313" key="5">
    <source>
        <dbReference type="Proteomes" id="UP000587942"/>
    </source>
</evidence>
<accession>A0A846TM67</accession>
<dbReference type="Proteomes" id="UP000587942">
    <property type="component" value="Unassembled WGS sequence"/>
</dbReference>
<keyword evidence="2" id="KW-0732">Signal</keyword>
<dbReference type="PIRSF" id="PIRSF032442">
    <property type="entry name" value="UCP032442"/>
    <property type="match status" value="1"/>
</dbReference>
<evidence type="ECO:0000259" key="3">
    <source>
        <dbReference type="Pfam" id="PF13529"/>
    </source>
</evidence>
<feature type="region of interest" description="Disordered" evidence="1">
    <location>
        <begin position="15"/>
        <end position="58"/>
    </location>
</feature>
<proteinExistence type="predicted"/>
<dbReference type="InterPro" id="IPR016997">
    <property type="entry name" value="UCP032442"/>
</dbReference>
<dbReference type="PANTHER" id="PTHR37806">
    <property type="entry name" value="LMO0724 PROTEIN"/>
    <property type="match status" value="1"/>
</dbReference>
<evidence type="ECO:0000313" key="4">
    <source>
        <dbReference type="EMBL" id="NKE08040.1"/>
    </source>
</evidence>
<organism evidence="4 5">
    <name type="scientific">Mesobacillus selenatarsenatis</name>
    <dbReference type="NCBI Taxonomy" id="388741"/>
    <lineage>
        <taxon>Bacteria</taxon>
        <taxon>Bacillati</taxon>
        <taxon>Bacillota</taxon>
        <taxon>Bacilli</taxon>
        <taxon>Bacillales</taxon>
        <taxon>Bacillaceae</taxon>
        <taxon>Mesobacillus</taxon>
    </lineage>
</organism>
<dbReference type="PANTHER" id="PTHR37806:SF1">
    <property type="entry name" value="PEPTIDASE C39-LIKE DOMAIN-CONTAINING PROTEIN"/>
    <property type="match status" value="1"/>
</dbReference>
<name>A0A846TM67_9BACI</name>
<dbReference type="PROSITE" id="PS51257">
    <property type="entry name" value="PROKAR_LIPOPROTEIN"/>
    <property type="match status" value="1"/>
</dbReference>
<reference evidence="4 5" key="1">
    <citation type="submission" date="2020-03" db="EMBL/GenBank/DDBJ databases">
        <authorList>
            <person name="Sun Q."/>
        </authorList>
    </citation>
    <scope>NUCLEOTIDE SEQUENCE [LARGE SCALE GENOMIC DNA]</scope>
    <source>
        <strain evidence="4 5">KACC 21451</strain>
    </source>
</reference>